<keyword evidence="1" id="KW-0472">Membrane</keyword>
<comment type="caution">
    <text evidence="2">The sequence shown here is derived from an EMBL/GenBank/DDBJ whole genome shotgun (WGS) entry which is preliminary data.</text>
</comment>
<evidence type="ECO:0000256" key="1">
    <source>
        <dbReference type="SAM" id="Phobius"/>
    </source>
</evidence>
<protein>
    <submittedName>
        <fullName evidence="2">Uncharacterized protein</fullName>
    </submittedName>
</protein>
<reference evidence="2" key="1">
    <citation type="submission" date="2022-01" db="EMBL/GenBank/DDBJ databases">
        <authorList>
            <person name="Criscuolo A."/>
        </authorList>
    </citation>
    <scope>NUCLEOTIDE SEQUENCE</scope>
    <source>
        <strain evidence="2">CIP111893</strain>
    </source>
</reference>
<gene>
    <name evidence="2" type="ORF">PAECIP111893_04767</name>
</gene>
<name>A0ABM9CT00_9BACL</name>
<organism evidence="2 3">
    <name type="scientific">Paenibacillus plantiphilus</name>
    <dbReference type="NCBI Taxonomy" id="2905650"/>
    <lineage>
        <taxon>Bacteria</taxon>
        <taxon>Bacillati</taxon>
        <taxon>Bacillota</taxon>
        <taxon>Bacilli</taxon>
        <taxon>Bacillales</taxon>
        <taxon>Paenibacillaceae</taxon>
        <taxon>Paenibacillus</taxon>
    </lineage>
</organism>
<proteinExistence type="predicted"/>
<evidence type="ECO:0000313" key="2">
    <source>
        <dbReference type="EMBL" id="CAH1221759.1"/>
    </source>
</evidence>
<sequence>MKIRYIIGIVIILSIGGVFVFTSKMNFSSIIQNHGFKENEVLVEEEYSTDSKHSTTVLLAANRKKIALLGLEDNFFGYNVNKNLLSIKTDPTPKDLVVISLPIMKTSNGESFTEKHIFLAAYVNKKINRSPAQTDEFQVTTSYFDINNQILMYVHALAGKNKKSFGSDDVLSYLQSEHYFD</sequence>
<keyword evidence="3" id="KW-1185">Reference proteome</keyword>
<keyword evidence="1" id="KW-0812">Transmembrane</keyword>
<dbReference type="RefSeq" id="WP_236345584.1">
    <property type="nucleotide sequence ID" value="NZ_CAKMMF010000037.1"/>
</dbReference>
<keyword evidence="1" id="KW-1133">Transmembrane helix</keyword>
<accession>A0ABM9CT00</accession>
<dbReference type="Proteomes" id="UP000838686">
    <property type="component" value="Unassembled WGS sequence"/>
</dbReference>
<feature type="transmembrane region" description="Helical" evidence="1">
    <location>
        <begin position="6"/>
        <end position="27"/>
    </location>
</feature>
<dbReference type="EMBL" id="CAKMMF010000037">
    <property type="protein sequence ID" value="CAH1221759.1"/>
    <property type="molecule type" value="Genomic_DNA"/>
</dbReference>
<evidence type="ECO:0000313" key="3">
    <source>
        <dbReference type="Proteomes" id="UP000838686"/>
    </source>
</evidence>